<feature type="region of interest" description="Disordered" evidence="1">
    <location>
        <begin position="1"/>
        <end position="24"/>
    </location>
</feature>
<feature type="region of interest" description="Disordered" evidence="1">
    <location>
        <begin position="68"/>
        <end position="130"/>
    </location>
</feature>
<organism evidence="2 3">
    <name type="scientific">Penicillium oxalicum (strain 114-2 / CGMCC 5302)</name>
    <name type="common">Penicillium decumbens</name>
    <dbReference type="NCBI Taxonomy" id="933388"/>
    <lineage>
        <taxon>Eukaryota</taxon>
        <taxon>Fungi</taxon>
        <taxon>Dikarya</taxon>
        <taxon>Ascomycota</taxon>
        <taxon>Pezizomycotina</taxon>
        <taxon>Eurotiomycetes</taxon>
        <taxon>Eurotiomycetidae</taxon>
        <taxon>Eurotiales</taxon>
        <taxon>Aspergillaceae</taxon>
        <taxon>Penicillium</taxon>
    </lineage>
</organism>
<accession>S7ZNU1</accession>
<evidence type="ECO:0000313" key="2">
    <source>
        <dbReference type="EMBL" id="EPS30321.1"/>
    </source>
</evidence>
<evidence type="ECO:0000256" key="1">
    <source>
        <dbReference type="SAM" id="MobiDB-lite"/>
    </source>
</evidence>
<dbReference type="HOGENOM" id="CLU_1678522_0_0_1"/>
<dbReference type="AlphaFoldDB" id="S7ZNU1"/>
<reference evidence="2 3" key="1">
    <citation type="journal article" date="2013" name="PLoS ONE">
        <title>Genomic and secretomic analyses reveal unique features of the lignocellulolytic enzyme system of Penicillium decumbens.</title>
        <authorList>
            <person name="Liu G."/>
            <person name="Zhang L."/>
            <person name="Wei X."/>
            <person name="Zou G."/>
            <person name="Qin Y."/>
            <person name="Ma L."/>
            <person name="Li J."/>
            <person name="Zheng H."/>
            <person name="Wang S."/>
            <person name="Wang C."/>
            <person name="Xun L."/>
            <person name="Zhao G.-P."/>
            <person name="Zhou Z."/>
            <person name="Qu Y."/>
        </authorList>
    </citation>
    <scope>NUCLEOTIDE SEQUENCE [LARGE SCALE GENOMIC DNA]</scope>
    <source>
        <strain evidence="3">114-2 / CGMCC 5302</strain>
    </source>
</reference>
<feature type="compositionally biased region" description="Polar residues" evidence="1">
    <location>
        <begin position="113"/>
        <end position="130"/>
    </location>
</feature>
<protein>
    <submittedName>
        <fullName evidence="2">Uncharacterized protein</fullName>
    </submittedName>
</protein>
<feature type="compositionally biased region" description="Low complexity" evidence="1">
    <location>
        <begin position="68"/>
        <end position="84"/>
    </location>
</feature>
<dbReference type="Proteomes" id="UP000019376">
    <property type="component" value="Unassembled WGS sequence"/>
</dbReference>
<keyword evidence="3" id="KW-1185">Reference proteome</keyword>
<dbReference type="EMBL" id="KB644412">
    <property type="protein sequence ID" value="EPS30321.1"/>
    <property type="molecule type" value="Genomic_DNA"/>
</dbReference>
<gene>
    <name evidence="2" type="ORF">PDE_05272</name>
</gene>
<proteinExistence type="predicted"/>
<sequence length="157" mass="17622">MEKPDHRSVRSRSASVSSQGELEQWCEQNGGFSDILDPEDEHATLFASLGIPTRKELEVQWHAQMFGTTASQQASANTSSSQSARETRLNPVTTSETFVELPSNKRRKHAPQISANNRTPTGLTADRNQTQTEKACNRCRVCLIWKKFLSSAWSVWL</sequence>
<evidence type="ECO:0000313" key="3">
    <source>
        <dbReference type="Proteomes" id="UP000019376"/>
    </source>
</evidence>
<name>S7ZNU1_PENO1</name>